<accession>A0A7J9SDT5</accession>
<dbReference type="AlphaFoldDB" id="A0A7J9SDT5"/>
<keyword evidence="4" id="KW-1185">Reference proteome</keyword>
<evidence type="ECO:0000256" key="1">
    <source>
        <dbReference type="SAM" id="Phobius"/>
    </source>
</evidence>
<dbReference type="EMBL" id="JACKXD010000001">
    <property type="protein sequence ID" value="MBB6645084.1"/>
    <property type="molecule type" value="Genomic_DNA"/>
</dbReference>
<keyword evidence="1" id="KW-0472">Membrane</keyword>
<feature type="transmembrane region" description="Helical" evidence="1">
    <location>
        <begin position="66"/>
        <end position="88"/>
    </location>
</feature>
<keyword evidence="1" id="KW-0812">Transmembrane</keyword>
<feature type="transmembrane region" description="Helical" evidence="1">
    <location>
        <begin position="161"/>
        <end position="181"/>
    </location>
</feature>
<reference evidence="3 4" key="1">
    <citation type="submission" date="2020-08" db="EMBL/GenBank/DDBJ databases">
        <authorList>
            <person name="Seo M.-J."/>
        </authorList>
    </citation>
    <scope>NUCLEOTIDE SEQUENCE [LARGE SCALE GENOMIC DNA]</scope>
    <source>
        <strain evidence="3 4">MBLA0160</strain>
    </source>
</reference>
<dbReference type="Pfam" id="PF09335">
    <property type="entry name" value="VTT_dom"/>
    <property type="match status" value="1"/>
</dbReference>
<feature type="transmembrane region" description="Helical" evidence="1">
    <location>
        <begin position="188"/>
        <end position="208"/>
    </location>
</feature>
<sequence length="220" mass="21901">MELSGTRRGLVAGAALAVVLAGAILTSPEAVFSRAAWLVADPVRLLAAAVAFAVVRPLLAWPTTLLAILLGYGLGVAGFPIALALVTLTSVPPFLLARRLGGDGDVAAAGAAFVDRAGGVRSVIASRLVPAPSDVVSVAAGVAGVRLPAFLVGTAIGEVPWVLAGIVVGVSAETLTAGAVADVADPRLVVAAALAAVLLVAPTAYDWYLERGVGGVNEDR</sequence>
<dbReference type="Proteomes" id="UP000546257">
    <property type="component" value="Unassembled WGS sequence"/>
</dbReference>
<feature type="domain" description="VTT" evidence="2">
    <location>
        <begin position="61"/>
        <end position="169"/>
    </location>
</feature>
<proteinExistence type="predicted"/>
<organism evidence="3 4">
    <name type="scientific">Halobellus ruber</name>
    <dbReference type="NCBI Taxonomy" id="2761102"/>
    <lineage>
        <taxon>Archaea</taxon>
        <taxon>Methanobacteriati</taxon>
        <taxon>Methanobacteriota</taxon>
        <taxon>Stenosarchaea group</taxon>
        <taxon>Halobacteria</taxon>
        <taxon>Halobacteriales</taxon>
        <taxon>Haloferacaceae</taxon>
        <taxon>Halobellus</taxon>
    </lineage>
</organism>
<feature type="transmembrane region" description="Helical" evidence="1">
    <location>
        <begin position="42"/>
        <end position="59"/>
    </location>
</feature>
<keyword evidence="1" id="KW-1133">Transmembrane helix</keyword>
<evidence type="ECO:0000313" key="4">
    <source>
        <dbReference type="Proteomes" id="UP000546257"/>
    </source>
</evidence>
<protein>
    <submittedName>
        <fullName evidence="3">VTT domain-containing protein</fullName>
    </submittedName>
</protein>
<dbReference type="InterPro" id="IPR032816">
    <property type="entry name" value="VTT_dom"/>
</dbReference>
<dbReference type="RefSeq" id="WP_185191462.1">
    <property type="nucleotide sequence ID" value="NZ_JACKXD010000001.1"/>
</dbReference>
<comment type="caution">
    <text evidence="3">The sequence shown here is derived from an EMBL/GenBank/DDBJ whole genome shotgun (WGS) entry which is preliminary data.</text>
</comment>
<gene>
    <name evidence="3" type="ORF">H5V44_02000</name>
</gene>
<evidence type="ECO:0000259" key="2">
    <source>
        <dbReference type="Pfam" id="PF09335"/>
    </source>
</evidence>
<evidence type="ECO:0000313" key="3">
    <source>
        <dbReference type="EMBL" id="MBB6645084.1"/>
    </source>
</evidence>
<name>A0A7J9SDT5_9EURY</name>